<dbReference type="PANTHER" id="PTHR11884:SF1">
    <property type="entry name" value="GOLGI APPARATUS PROTEIN 1"/>
    <property type="match status" value="1"/>
</dbReference>
<proteinExistence type="predicted"/>
<dbReference type="RefSeq" id="WP_015090850.1">
    <property type="nucleotide sequence ID" value="NC_019567.1"/>
</dbReference>
<keyword evidence="1" id="KW-0732">Signal</keyword>
<dbReference type="InterPro" id="IPR039728">
    <property type="entry name" value="GLG1"/>
</dbReference>
<dbReference type="AlphaFoldDB" id="K7YNM2"/>
<dbReference type="EMBL" id="CP002930">
    <property type="protein sequence ID" value="AFY01401.1"/>
    <property type="molecule type" value="Genomic_DNA"/>
</dbReference>
<dbReference type="Pfam" id="PF00839">
    <property type="entry name" value="Cys_rich_FGFR"/>
    <property type="match status" value="2"/>
</dbReference>
<name>K7YNM2_BDEBC</name>
<accession>K7YNM2</accession>
<dbReference type="InterPro" id="IPR001893">
    <property type="entry name" value="Cys-rich_GLG1_repeat"/>
</dbReference>
<dbReference type="PANTHER" id="PTHR11884">
    <property type="entry name" value="SELECTIN LIGAND RELATED"/>
    <property type="match status" value="1"/>
</dbReference>
<organism evidence="2 3">
    <name type="scientific">Bdellovibrio bacteriovorus str. Tiberius</name>
    <dbReference type="NCBI Taxonomy" id="1069642"/>
    <lineage>
        <taxon>Bacteria</taxon>
        <taxon>Pseudomonadati</taxon>
        <taxon>Bdellovibrionota</taxon>
        <taxon>Bdellovibrionia</taxon>
        <taxon>Bdellovibrionales</taxon>
        <taxon>Pseudobdellovibrionaceae</taxon>
        <taxon>Bdellovibrio</taxon>
    </lineage>
</organism>
<dbReference type="Proteomes" id="UP000010074">
    <property type="component" value="Chromosome"/>
</dbReference>
<dbReference type="KEGG" id="bbat:Bdt_1706"/>
<feature type="signal peptide" evidence="1">
    <location>
        <begin position="1"/>
        <end position="19"/>
    </location>
</feature>
<gene>
    <name evidence="2" type="ORF">Bdt_1706</name>
</gene>
<dbReference type="HOGENOM" id="CLU_119064_0_0_7"/>
<dbReference type="GO" id="GO:0016020">
    <property type="term" value="C:membrane"/>
    <property type="evidence" value="ECO:0007669"/>
    <property type="project" value="InterPro"/>
</dbReference>
<dbReference type="OrthoDB" id="5295918at2"/>
<feature type="chain" id="PRO_5003913628" evidence="1">
    <location>
        <begin position="20"/>
        <end position="128"/>
    </location>
</feature>
<reference evidence="2 3" key="1">
    <citation type="journal article" date="2012" name="BMC Genomics">
        <title>Genome analysis of a simultaneously predatory and prey-independent, novel Bdellovibrio bacteriovorus from the River Tiber, supports in silico predictions of both ancient and recent lateral gene transfer from diverse bacteria.</title>
        <authorList>
            <person name="Hobley L."/>
            <person name="Lerner T.R."/>
            <person name="Williams L.E."/>
            <person name="Lambert C."/>
            <person name="Till R."/>
            <person name="Milner D.S."/>
            <person name="Basford S.M."/>
            <person name="Capeness M.J."/>
            <person name="Fenton A.K."/>
            <person name="Atterbury R.J."/>
            <person name="Harris M.A."/>
            <person name="Sockett R.E."/>
        </authorList>
    </citation>
    <scope>NUCLEOTIDE SEQUENCE [LARGE SCALE GENOMIC DNA]</scope>
    <source>
        <strain evidence="2 3">Tiberius</strain>
    </source>
</reference>
<dbReference type="PATRIC" id="fig|1069642.3.peg.1689"/>
<sequence length="128" mass="14295">MGKWIAAVLILCFANVSMAKGPNDVCAKDRETLCGTIQPGEGRVLKCMMENTDKLSADCKAKYEKMKDHAGEMKDACHEDYEKFCANVPAGKGRKIKCMMDRKDELTADCRAQMDNAKDAHKKMRKGK</sequence>
<dbReference type="STRING" id="1069642.Bdt_1706"/>
<evidence type="ECO:0000256" key="1">
    <source>
        <dbReference type="SAM" id="SignalP"/>
    </source>
</evidence>
<evidence type="ECO:0000313" key="2">
    <source>
        <dbReference type="EMBL" id="AFY01401.1"/>
    </source>
</evidence>
<evidence type="ECO:0000313" key="3">
    <source>
        <dbReference type="Proteomes" id="UP000010074"/>
    </source>
</evidence>
<protein>
    <submittedName>
        <fullName evidence="2">Uncharacterized protein</fullName>
    </submittedName>
</protein>